<protein>
    <submittedName>
        <fullName evidence="1">Uncharacterized protein</fullName>
    </submittedName>
</protein>
<keyword evidence="2" id="KW-1185">Reference proteome</keyword>
<accession>A0ACB8E9I5</accession>
<name>A0ACB8E9I5_9SAUR</name>
<sequence length="781" mass="86878">MPRGEKLLSSEEDSEGSQRSQENLGRAASHQRSEPSRQNEKARKMVDGGSAAPCNSPMHSGVPSQDCLMAQTEQEEASNPEESGKISLGDLKTEIFAFIKGAFQQEKAVMREEMLTLYRSQMDFCPPSPSLSSISTSKDSIRENKRAGSAWQIKAAPKKPKLIPVPTVDSSDSETQGKEEGELLSDQEDLEEMQVTEQSSRLFKIEDYHYLLSKSVAALHLGEAKSSEGSSKRKSTSLHKGDGEFFPPHPDSKRVFPFPEYFETQVTNQWDKPAANKRCPNYLRKLYDLPAYANNILQVPIIDGPVAALQSSGLVSKDGRGQIKDMQDRRSDQFCKRTHEVTAMAIRTSATASIVSRASIVWARKVLELIPPTETKAIEGVNRMLKAASFAADATLDAVTFSARSLASSVATRRLLWLRAWQTDWRSKTMVSECAFHGHKLFGEELNEFLVDPKEKPKHLPKQARGLDKKPSSQSFFRPQQSTSQFKRDNTGTREDNNSKKDSIRENKRAGSAWQIKAAPKKPKRIPVPTVDSSDSETQGKEEGELLSDQADLEEMQVTEQSSRLFKIEDYHYLLSKSVAALHLGEAKSSEGSSKRKSTSLHKGDGEFFPPHPDSKRVFPFPEYFETQVTNQWDKPAANKRCPNYLRKLYDLPAYANNILQVPIIDGPVAALQSSGLVSKDGRGQIKDMQDRRSDQFCKRTHEVTAMAIRTSATASIVSRASIVWARKVLELIPPTETKAIEGVNRMLKAASFAADATLDAVTFSARSLASSVVTCRLLWL</sequence>
<reference evidence="1" key="1">
    <citation type="submission" date="2021-08" db="EMBL/GenBank/DDBJ databases">
        <title>The first chromosome-level gecko genome reveals the dynamic sex chromosomes of Neotropical dwarf geckos (Sphaerodactylidae: Sphaerodactylus).</title>
        <authorList>
            <person name="Pinto B.J."/>
            <person name="Keating S.E."/>
            <person name="Gamble T."/>
        </authorList>
    </citation>
    <scope>NUCLEOTIDE SEQUENCE</scope>
    <source>
        <strain evidence="1">TG3544</strain>
    </source>
</reference>
<evidence type="ECO:0000313" key="2">
    <source>
        <dbReference type="Proteomes" id="UP000827872"/>
    </source>
</evidence>
<comment type="caution">
    <text evidence="1">The sequence shown here is derived from an EMBL/GenBank/DDBJ whole genome shotgun (WGS) entry which is preliminary data.</text>
</comment>
<organism evidence="1 2">
    <name type="scientific">Sphaerodactylus townsendi</name>
    <dbReference type="NCBI Taxonomy" id="933632"/>
    <lineage>
        <taxon>Eukaryota</taxon>
        <taxon>Metazoa</taxon>
        <taxon>Chordata</taxon>
        <taxon>Craniata</taxon>
        <taxon>Vertebrata</taxon>
        <taxon>Euteleostomi</taxon>
        <taxon>Lepidosauria</taxon>
        <taxon>Squamata</taxon>
        <taxon>Bifurcata</taxon>
        <taxon>Gekkota</taxon>
        <taxon>Sphaerodactylidae</taxon>
        <taxon>Sphaerodactylus</taxon>
    </lineage>
</organism>
<gene>
    <name evidence="1" type="ORF">K3G42_023803</name>
</gene>
<evidence type="ECO:0000313" key="1">
    <source>
        <dbReference type="EMBL" id="KAH7988908.1"/>
    </source>
</evidence>
<dbReference type="Proteomes" id="UP000827872">
    <property type="component" value="Linkage Group LG10"/>
</dbReference>
<dbReference type="EMBL" id="CM037623">
    <property type="protein sequence ID" value="KAH7988908.1"/>
    <property type="molecule type" value="Genomic_DNA"/>
</dbReference>
<proteinExistence type="predicted"/>